<dbReference type="EMBL" id="JAHMHQ010000042">
    <property type="protein sequence ID" value="KAK1621867.1"/>
    <property type="molecule type" value="Genomic_DNA"/>
</dbReference>
<keyword evidence="3" id="KW-0511">Multifunctional enzyme</keyword>
<evidence type="ECO:0000256" key="1">
    <source>
        <dbReference type="ARBA" id="ARBA00022450"/>
    </source>
</evidence>
<dbReference type="Gene3D" id="1.10.1240.100">
    <property type="match status" value="1"/>
</dbReference>
<dbReference type="InterPro" id="IPR020807">
    <property type="entry name" value="PKS_DH"/>
</dbReference>
<dbReference type="GO" id="GO:0004312">
    <property type="term" value="F:fatty acid synthase activity"/>
    <property type="evidence" value="ECO:0007669"/>
    <property type="project" value="TreeGrafter"/>
</dbReference>
<gene>
    <name evidence="6" type="ORF">BDP81DRAFT_170012</name>
</gene>
<dbReference type="Gene3D" id="3.10.129.110">
    <property type="entry name" value="Polyketide synthase dehydratase"/>
    <property type="match status" value="1"/>
</dbReference>
<dbReference type="AlphaFoldDB" id="A0AAI9ZC85"/>
<dbReference type="InterPro" id="IPR042104">
    <property type="entry name" value="PKS_dehydratase_sf"/>
</dbReference>
<dbReference type="SMART" id="SM00826">
    <property type="entry name" value="PKS_DH"/>
    <property type="match status" value="1"/>
</dbReference>
<dbReference type="InterPro" id="IPR016039">
    <property type="entry name" value="Thiolase-like"/>
</dbReference>
<dbReference type="SMART" id="SM00827">
    <property type="entry name" value="PKS_AT"/>
    <property type="match status" value="1"/>
</dbReference>
<dbReference type="InterPro" id="IPR014043">
    <property type="entry name" value="Acyl_transferase_dom"/>
</dbReference>
<keyword evidence="6" id="KW-0808">Transferase</keyword>
<dbReference type="Pfam" id="PF00698">
    <property type="entry name" value="Acyl_transf_1"/>
    <property type="match status" value="1"/>
</dbReference>
<dbReference type="Pfam" id="PF21089">
    <property type="entry name" value="PKS_DH_N"/>
    <property type="match status" value="1"/>
</dbReference>
<dbReference type="PANTHER" id="PTHR43775:SF50">
    <property type="entry name" value="HIGHLY REDUCING POLYKETIDE SYNTHASE SRDA"/>
    <property type="match status" value="1"/>
</dbReference>
<dbReference type="Gene3D" id="3.40.47.10">
    <property type="match status" value="1"/>
</dbReference>
<evidence type="ECO:0000256" key="4">
    <source>
        <dbReference type="PROSITE-ProRule" id="PRU01363"/>
    </source>
</evidence>
<dbReference type="InterPro" id="IPR049552">
    <property type="entry name" value="PKS_DH_N"/>
</dbReference>
<dbReference type="InterPro" id="IPR049900">
    <property type="entry name" value="PKS_mFAS_DH"/>
</dbReference>
<feature type="non-terminal residue" evidence="6">
    <location>
        <position position="1"/>
    </location>
</feature>
<evidence type="ECO:0000259" key="5">
    <source>
        <dbReference type="PROSITE" id="PS52019"/>
    </source>
</evidence>
<dbReference type="RefSeq" id="XP_060437862.1">
    <property type="nucleotide sequence ID" value="XM_060582154.1"/>
</dbReference>
<dbReference type="InterPro" id="IPR001227">
    <property type="entry name" value="Ac_transferase_dom_sf"/>
</dbReference>
<dbReference type="GO" id="GO:0044550">
    <property type="term" value="P:secondary metabolite biosynthetic process"/>
    <property type="evidence" value="ECO:0007669"/>
    <property type="project" value="UniProtKB-ARBA"/>
</dbReference>
<reference evidence="6" key="1">
    <citation type="submission" date="2021-06" db="EMBL/GenBank/DDBJ databases">
        <title>Comparative genomics, transcriptomics and evolutionary studies reveal genomic signatures of adaptation to plant cell wall in hemibiotrophic fungi.</title>
        <authorList>
            <consortium name="DOE Joint Genome Institute"/>
            <person name="Baroncelli R."/>
            <person name="Diaz J.F."/>
            <person name="Benocci T."/>
            <person name="Peng M."/>
            <person name="Battaglia E."/>
            <person name="Haridas S."/>
            <person name="Andreopoulos W."/>
            <person name="Labutti K."/>
            <person name="Pangilinan J."/>
            <person name="Floch G.L."/>
            <person name="Makela M.R."/>
            <person name="Henrissat B."/>
            <person name="Grigoriev I.V."/>
            <person name="Crouch J.A."/>
            <person name="De Vries R.P."/>
            <person name="Sukno S.A."/>
            <person name="Thon M.R."/>
        </authorList>
    </citation>
    <scope>NUCLEOTIDE SEQUENCE</scope>
    <source>
        <strain evidence="6">CBS 102054</strain>
    </source>
</reference>
<dbReference type="InterPro" id="IPR016036">
    <property type="entry name" value="Malonyl_transacylase_ACP-bd"/>
</dbReference>
<dbReference type="PROSITE" id="PS52019">
    <property type="entry name" value="PKS_MFAS_DH"/>
    <property type="match status" value="1"/>
</dbReference>
<organism evidence="6 7">
    <name type="scientific">Colletotrichum phormii</name>
    <dbReference type="NCBI Taxonomy" id="359342"/>
    <lineage>
        <taxon>Eukaryota</taxon>
        <taxon>Fungi</taxon>
        <taxon>Dikarya</taxon>
        <taxon>Ascomycota</taxon>
        <taxon>Pezizomycotina</taxon>
        <taxon>Sordariomycetes</taxon>
        <taxon>Hypocreomycetidae</taxon>
        <taxon>Glomerellales</taxon>
        <taxon>Glomerellaceae</taxon>
        <taxon>Colletotrichum</taxon>
        <taxon>Colletotrichum acutatum species complex</taxon>
    </lineage>
</organism>
<name>A0AAI9ZC85_9PEZI</name>
<dbReference type="Gene3D" id="3.40.366.10">
    <property type="entry name" value="Malonyl-Coenzyme A Acyl Carrier Protein, domain 2"/>
    <property type="match status" value="1"/>
</dbReference>
<proteinExistence type="predicted"/>
<feature type="domain" description="PKS/mFAS DH" evidence="5">
    <location>
        <begin position="543"/>
        <end position="654"/>
    </location>
</feature>
<evidence type="ECO:0000313" key="6">
    <source>
        <dbReference type="EMBL" id="KAK1621867.1"/>
    </source>
</evidence>
<evidence type="ECO:0000256" key="2">
    <source>
        <dbReference type="ARBA" id="ARBA00022553"/>
    </source>
</evidence>
<dbReference type="InterPro" id="IPR050091">
    <property type="entry name" value="PKS_NRPS_Biosynth_Enz"/>
</dbReference>
<sequence length="654" mass="71279">VLAELSLQAAVTASLEEQACPFGYGGTNGHIIIESVDALYPWYQHGQPKRVATYDHRCAVPLLLCLSAHDNATLWKNVEAVSAVASDYYVADLAHTLNLHRTMFSNRAFTIARENQVSEAFARDALQQGTVPKRPATNVGFLFTGQGAQWTGMFKHALVDYPFIMDIIDRLDLVLQRLDPPPTFRIAEMLTGGEDADAASCINDPDVAQPLCTAVQIAIIDLLARWGVAPTVSVGHSSGEIGAAYAAGLISAPEAIIAAFCRGRAVSEASSPGSMLAVGLGAGQVAEFLPDDAGRVCIACENSPSSVTLSGQVEEISRLGADLTTRGIFVREVKTGRAYHSPHMGPVGAVYDDILATELRTLTTADSQWRRPRSDMVSSVSGSLITSETLPQGYWSANLRQRVRFNDAVQVVCEDERFRPVTLMLEIGPHAALSGPFKQICLANQAERLKYVPSLIRNKNDTEQLLSLAGALFLAGYPVSLQDVNAESYRNTHGSAVTKGSMRKPKTQYLLVGLPPYQWNYAKRYWAEPRAIIEQRAPSHARHDLLGRRVPGLSERAKVWRNVLRHRDIPWLKDHSLGGTAIFPAAGYLSMATEALWQVRESAGLPISAVQLHRVDIMKAPALPDGDSGDSGVDHYDLMTDVQRLEKNLPDIIL</sequence>
<dbReference type="Proteomes" id="UP001243989">
    <property type="component" value="Unassembled WGS sequence"/>
</dbReference>
<dbReference type="SUPFAM" id="SSF52151">
    <property type="entry name" value="FabD/lysophospholipase-like"/>
    <property type="match status" value="1"/>
</dbReference>
<dbReference type="InterPro" id="IPR016035">
    <property type="entry name" value="Acyl_Trfase/lysoPLipase"/>
</dbReference>
<comment type="caution">
    <text evidence="6">The sequence shown here is derived from an EMBL/GenBank/DDBJ whole genome shotgun (WGS) entry which is preliminary data.</text>
</comment>
<dbReference type="PANTHER" id="PTHR43775">
    <property type="entry name" value="FATTY ACID SYNTHASE"/>
    <property type="match status" value="1"/>
</dbReference>
<keyword evidence="7" id="KW-1185">Reference proteome</keyword>
<keyword evidence="1" id="KW-0596">Phosphopantetheine</keyword>
<protein>
    <submittedName>
        <fullName evidence="6">Acyl transferase domain-containing protein</fullName>
    </submittedName>
</protein>
<dbReference type="GeneID" id="85467016"/>
<dbReference type="SUPFAM" id="SSF55048">
    <property type="entry name" value="Probable ACP-binding domain of malonyl-CoA ACP transacylase"/>
    <property type="match status" value="1"/>
</dbReference>
<evidence type="ECO:0000313" key="7">
    <source>
        <dbReference type="Proteomes" id="UP001243989"/>
    </source>
</evidence>
<accession>A0AAI9ZC85</accession>
<keyword evidence="2" id="KW-0597">Phosphoprotein</keyword>
<comment type="caution">
    <text evidence="4">Lacks conserved residue(s) required for the propagation of feature annotation.</text>
</comment>
<evidence type="ECO:0000256" key="3">
    <source>
        <dbReference type="ARBA" id="ARBA00023268"/>
    </source>
</evidence>
<dbReference type="GO" id="GO:0006633">
    <property type="term" value="P:fatty acid biosynthetic process"/>
    <property type="evidence" value="ECO:0007669"/>
    <property type="project" value="TreeGrafter"/>
</dbReference>